<name>A0A2W2F222_9ACTN</name>
<dbReference type="Proteomes" id="UP000249304">
    <property type="component" value="Unassembled WGS sequence"/>
</dbReference>
<sequence>MNIPAEASTDRPAQDAAREEAALALFWAVVHAPDGATSFCRRCATRRRFHRISRRRAYACDSCGAHVYPASATPFAGSPVPLAAWLDAVVTVLESPGKARANQVARALGVDYRRAWRMTRRIGEILRAGGEEAELLRRLARRWTDQGHSRTDRTPDPGSPEDRIRVAACRIMAERGIEATRISDIAREAGVSNASIHYYFRSKDEALLAAFRWAGDQLHATLQRLRDEHLGTVERVRRLLELSIPSDQGTFEEYLLWLEVWGRVRRHPAFLDECVRMSRRWADAVLEVFGAGVEDGTLTPVAPLHEVCERYVAISESLALRATLGYSDMSAPTARRVLARFTAEQLGVPVRRLFPDRTWLNGHSPDGE</sequence>
<dbReference type="InterPro" id="IPR009057">
    <property type="entry name" value="Homeodomain-like_sf"/>
</dbReference>
<keyword evidence="1" id="KW-0678">Repressor</keyword>
<dbReference type="InterPro" id="IPR036271">
    <property type="entry name" value="Tet_transcr_reg_TetR-rel_C_sf"/>
</dbReference>
<keyword evidence="8" id="KW-1185">Reference proteome</keyword>
<dbReference type="Pfam" id="PF13977">
    <property type="entry name" value="TetR_C_6"/>
    <property type="match status" value="1"/>
</dbReference>
<dbReference type="InterPro" id="IPR039538">
    <property type="entry name" value="BetI_C"/>
</dbReference>
<dbReference type="PRINTS" id="PR00455">
    <property type="entry name" value="HTHTETR"/>
</dbReference>
<dbReference type="GO" id="GO:0003700">
    <property type="term" value="F:DNA-binding transcription factor activity"/>
    <property type="evidence" value="ECO:0007669"/>
    <property type="project" value="TreeGrafter"/>
</dbReference>
<dbReference type="PANTHER" id="PTHR30055:SF200">
    <property type="entry name" value="HTH-TYPE TRANSCRIPTIONAL REPRESSOR BDCR"/>
    <property type="match status" value="1"/>
</dbReference>
<keyword evidence="2" id="KW-0805">Transcription regulation</keyword>
<dbReference type="PROSITE" id="PS50977">
    <property type="entry name" value="HTH_TETR_2"/>
    <property type="match status" value="1"/>
</dbReference>
<dbReference type="SUPFAM" id="SSF46689">
    <property type="entry name" value="Homeodomain-like"/>
    <property type="match status" value="1"/>
</dbReference>
<comment type="caution">
    <text evidence="7">The sequence shown here is derived from an EMBL/GenBank/DDBJ whole genome shotgun (WGS) entry which is preliminary data.</text>
</comment>
<keyword evidence="4" id="KW-0804">Transcription</keyword>
<dbReference type="SUPFAM" id="SSF48498">
    <property type="entry name" value="Tetracyclin repressor-like, C-terminal domain"/>
    <property type="match status" value="1"/>
</dbReference>
<dbReference type="InterPro" id="IPR001647">
    <property type="entry name" value="HTH_TetR"/>
</dbReference>
<dbReference type="InterPro" id="IPR050109">
    <property type="entry name" value="HTH-type_TetR-like_transc_reg"/>
</dbReference>
<evidence type="ECO:0000313" key="7">
    <source>
        <dbReference type="EMBL" id="PZG18948.1"/>
    </source>
</evidence>
<reference evidence="7 8" key="1">
    <citation type="submission" date="2018-01" db="EMBL/GenBank/DDBJ databases">
        <title>Draft genome sequence of Nonomuraea sp. KC333.</title>
        <authorList>
            <person name="Sahin N."/>
            <person name="Saygin H."/>
            <person name="Ay H."/>
        </authorList>
    </citation>
    <scope>NUCLEOTIDE SEQUENCE [LARGE SCALE GENOMIC DNA]</scope>
    <source>
        <strain evidence="7 8">KC333</strain>
    </source>
</reference>
<keyword evidence="3 5" id="KW-0238">DNA-binding</keyword>
<evidence type="ECO:0000313" key="8">
    <source>
        <dbReference type="Proteomes" id="UP000249304"/>
    </source>
</evidence>
<dbReference type="Gene3D" id="1.10.357.10">
    <property type="entry name" value="Tetracycline Repressor, domain 2"/>
    <property type="match status" value="1"/>
</dbReference>
<dbReference type="EMBL" id="POUD01000045">
    <property type="protein sequence ID" value="PZG18948.1"/>
    <property type="molecule type" value="Genomic_DNA"/>
</dbReference>
<evidence type="ECO:0000259" key="6">
    <source>
        <dbReference type="PROSITE" id="PS50977"/>
    </source>
</evidence>
<feature type="domain" description="HTH tetR-type" evidence="6">
    <location>
        <begin position="158"/>
        <end position="218"/>
    </location>
</feature>
<dbReference type="OrthoDB" id="5119743at2"/>
<feature type="DNA-binding region" description="H-T-H motif" evidence="5">
    <location>
        <begin position="181"/>
        <end position="200"/>
    </location>
</feature>
<organism evidence="7 8">
    <name type="scientific">Nonomuraea aridisoli</name>
    <dbReference type="NCBI Taxonomy" id="2070368"/>
    <lineage>
        <taxon>Bacteria</taxon>
        <taxon>Bacillati</taxon>
        <taxon>Actinomycetota</taxon>
        <taxon>Actinomycetes</taxon>
        <taxon>Streptosporangiales</taxon>
        <taxon>Streptosporangiaceae</taxon>
        <taxon>Nonomuraea</taxon>
    </lineage>
</organism>
<proteinExistence type="predicted"/>
<dbReference type="RefSeq" id="WP_111179312.1">
    <property type="nucleotide sequence ID" value="NZ_POUD01000045.1"/>
</dbReference>
<evidence type="ECO:0000256" key="1">
    <source>
        <dbReference type="ARBA" id="ARBA00022491"/>
    </source>
</evidence>
<evidence type="ECO:0000256" key="4">
    <source>
        <dbReference type="ARBA" id="ARBA00023163"/>
    </source>
</evidence>
<evidence type="ECO:0000256" key="2">
    <source>
        <dbReference type="ARBA" id="ARBA00023015"/>
    </source>
</evidence>
<protein>
    <recommendedName>
        <fullName evidence="6">HTH tetR-type domain-containing protein</fullName>
    </recommendedName>
</protein>
<gene>
    <name evidence="7" type="ORF">C1J01_13560</name>
</gene>
<evidence type="ECO:0000256" key="5">
    <source>
        <dbReference type="PROSITE-ProRule" id="PRU00335"/>
    </source>
</evidence>
<dbReference type="PANTHER" id="PTHR30055">
    <property type="entry name" value="HTH-TYPE TRANSCRIPTIONAL REGULATOR RUTR"/>
    <property type="match status" value="1"/>
</dbReference>
<accession>A0A2W2F222</accession>
<dbReference type="Pfam" id="PF00440">
    <property type="entry name" value="TetR_N"/>
    <property type="match status" value="1"/>
</dbReference>
<dbReference type="GO" id="GO:0000976">
    <property type="term" value="F:transcription cis-regulatory region binding"/>
    <property type="evidence" value="ECO:0007669"/>
    <property type="project" value="TreeGrafter"/>
</dbReference>
<dbReference type="AlphaFoldDB" id="A0A2W2F222"/>
<evidence type="ECO:0000256" key="3">
    <source>
        <dbReference type="ARBA" id="ARBA00023125"/>
    </source>
</evidence>